<keyword evidence="6" id="KW-0812">Transmembrane</keyword>
<feature type="domain" description="Thioredoxin" evidence="7">
    <location>
        <begin position="57"/>
        <end position="248"/>
    </location>
</feature>
<evidence type="ECO:0000256" key="3">
    <source>
        <dbReference type="ARBA" id="ARBA00023002"/>
    </source>
</evidence>
<keyword evidence="3" id="KW-0560">Oxidoreductase</keyword>
<dbReference type="SUPFAM" id="SSF52833">
    <property type="entry name" value="Thioredoxin-like"/>
    <property type="match status" value="1"/>
</dbReference>
<dbReference type="PANTHER" id="PTHR13887:SF14">
    <property type="entry name" value="DISULFIDE BOND FORMATION PROTEIN D"/>
    <property type="match status" value="1"/>
</dbReference>
<keyword evidence="6" id="KW-0472">Membrane</keyword>
<dbReference type="EMBL" id="PFAL01000032">
    <property type="protein sequence ID" value="PIR95244.1"/>
    <property type="molecule type" value="Genomic_DNA"/>
</dbReference>
<dbReference type="PANTHER" id="PTHR13887">
    <property type="entry name" value="GLUTATHIONE S-TRANSFERASE KAPPA"/>
    <property type="match status" value="1"/>
</dbReference>
<dbReference type="Pfam" id="PF13462">
    <property type="entry name" value="Thioredoxin_4"/>
    <property type="match status" value="1"/>
</dbReference>
<organism evidence="8 9">
    <name type="scientific">Candidatus Falkowbacteria bacterium CG10_big_fil_rev_8_21_14_0_10_37_18</name>
    <dbReference type="NCBI Taxonomy" id="1974562"/>
    <lineage>
        <taxon>Bacteria</taxon>
        <taxon>Candidatus Falkowiibacteriota</taxon>
    </lineage>
</organism>
<evidence type="ECO:0000313" key="9">
    <source>
        <dbReference type="Proteomes" id="UP000229972"/>
    </source>
</evidence>
<dbReference type="Proteomes" id="UP000229972">
    <property type="component" value="Unassembled WGS sequence"/>
</dbReference>
<dbReference type="AlphaFoldDB" id="A0A2H0V809"/>
<protein>
    <recommendedName>
        <fullName evidence="7">Thioredoxin domain-containing protein</fullName>
    </recommendedName>
</protein>
<accession>A0A2H0V809</accession>
<dbReference type="PROSITE" id="PS51352">
    <property type="entry name" value="THIOREDOXIN_2"/>
    <property type="match status" value="1"/>
</dbReference>
<keyword evidence="6" id="KW-1133">Transmembrane helix</keyword>
<name>A0A2H0V809_9BACT</name>
<evidence type="ECO:0000256" key="5">
    <source>
        <dbReference type="ARBA" id="ARBA00023284"/>
    </source>
</evidence>
<evidence type="ECO:0000256" key="4">
    <source>
        <dbReference type="ARBA" id="ARBA00023157"/>
    </source>
</evidence>
<dbReference type="GO" id="GO:0016491">
    <property type="term" value="F:oxidoreductase activity"/>
    <property type="evidence" value="ECO:0007669"/>
    <property type="project" value="UniProtKB-KW"/>
</dbReference>
<evidence type="ECO:0000256" key="1">
    <source>
        <dbReference type="ARBA" id="ARBA00005791"/>
    </source>
</evidence>
<evidence type="ECO:0000313" key="8">
    <source>
        <dbReference type="EMBL" id="PIR95244.1"/>
    </source>
</evidence>
<proteinExistence type="inferred from homology"/>
<keyword evidence="4" id="KW-1015">Disulfide bond</keyword>
<keyword evidence="5" id="KW-0676">Redox-active center</keyword>
<gene>
    <name evidence="8" type="ORF">COT93_03570</name>
</gene>
<reference evidence="9" key="1">
    <citation type="submission" date="2017-09" db="EMBL/GenBank/DDBJ databases">
        <title>Depth-based differentiation of microbial function through sediment-hosted aquifers and enrichment of novel symbionts in the deep terrestrial subsurface.</title>
        <authorList>
            <person name="Probst A.J."/>
            <person name="Ladd B."/>
            <person name="Jarett J.K."/>
            <person name="Geller-Mcgrath D.E."/>
            <person name="Sieber C.M.K."/>
            <person name="Emerson J.B."/>
            <person name="Anantharaman K."/>
            <person name="Thomas B.C."/>
            <person name="Malmstrom R."/>
            <person name="Stieglmeier M."/>
            <person name="Klingl A."/>
            <person name="Woyke T."/>
            <person name="Ryan C.M."/>
            <person name="Banfield J.F."/>
        </authorList>
    </citation>
    <scope>NUCLEOTIDE SEQUENCE [LARGE SCALE GENOMIC DNA]</scope>
</reference>
<dbReference type="InterPro" id="IPR012336">
    <property type="entry name" value="Thioredoxin-like_fold"/>
</dbReference>
<dbReference type="InterPro" id="IPR013766">
    <property type="entry name" value="Thioredoxin_domain"/>
</dbReference>
<dbReference type="Gene3D" id="3.40.30.10">
    <property type="entry name" value="Glutaredoxin"/>
    <property type="match status" value="1"/>
</dbReference>
<keyword evidence="2" id="KW-0732">Signal</keyword>
<comment type="similarity">
    <text evidence="1">Belongs to the thioredoxin family. DsbA subfamily.</text>
</comment>
<feature type="transmembrane region" description="Helical" evidence="6">
    <location>
        <begin position="28"/>
        <end position="51"/>
    </location>
</feature>
<dbReference type="InterPro" id="IPR036249">
    <property type="entry name" value="Thioredoxin-like_sf"/>
</dbReference>
<evidence type="ECO:0000256" key="6">
    <source>
        <dbReference type="SAM" id="Phobius"/>
    </source>
</evidence>
<comment type="caution">
    <text evidence="8">The sequence shown here is derived from an EMBL/GenBank/DDBJ whole genome shotgun (WGS) entry which is preliminary data.</text>
</comment>
<evidence type="ECO:0000256" key="2">
    <source>
        <dbReference type="ARBA" id="ARBA00022729"/>
    </source>
</evidence>
<sequence>MGLNERLKYAEMKARHQDALRPWYKKPWGIIVIILTIIIFLILTFSSIYVFNRIQQILAGETATMTTEQLKQYIQTINGDGTNYSLGTSTPQATIVEFGDFACPYCQESYQVVNQMESLYKDKIKIVWRDYLRNEDSIDLAMTARCAGEQGKFWEMHDLLFANQENLTTADSERINRLSALAQILELNMTKFNSCLSERKYLNQIKKDYDDGNTLEIIGTPTWFVNNYSFSGSLTEAKFQELISGLIN</sequence>
<evidence type="ECO:0000259" key="7">
    <source>
        <dbReference type="PROSITE" id="PS51352"/>
    </source>
</evidence>